<dbReference type="Proteomes" id="UP000694906">
    <property type="component" value="Unplaced"/>
</dbReference>
<organism evidence="3 4">
    <name type="scientific">Heterocephalus glaber</name>
    <name type="common">Naked mole rat</name>
    <dbReference type="NCBI Taxonomy" id="10181"/>
    <lineage>
        <taxon>Eukaryota</taxon>
        <taxon>Metazoa</taxon>
        <taxon>Chordata</taxon>
        <taxon>Craniata</taxon>
        <taxon>Vertebrata</taxon>
        <taxon>Euteleostomi</taxon>
        <taxon>Mammalia</taxon>
        <taxon>Eutheria</taxon>
        <taxon>Euarchontoglires</taxon>
        <taxon>Glires</taxon>
        <taxon>Rodentia</taxon>
        <taxon>Hystricomorpha</taxon>
        <taxon>Bathyergidae</taxon>
        <taxon>Heterocephalus</taxon>
    </lineage>
</organism>
<gene>
    <name evidence="4" type="primary">LOC101725172</name>
</gene>
<evidence type="ECO:0000256" key="1">
    <source>
        <dbReference type="ARBA" id="ARBA00022737"/>
    </source>
</evidence>
<dbReference type="InterPro" id="IPR000048">
    <property type="entry name" value="IQ_motif_EF-hand-BS"/>
</dbReference>
<dbReference type="Gene3D" id="1.20.5.190">
    <property type="match status" value="2"/>
</dbReference>
<dbReference type="AlphaFoldDB" id="A0AAX6RKU2"/>
<accession>A0AAX6RKU2</accession>
<dbReference type="Pfam" id="PF00612">
    <property type="entry name" value="IQ"/>
    <property type="match status" value="2"/>
</dbReference>
<dbReference type="PANTHER" id="PTHR21633:SF24">
    <property type="entry name" value="IQ DOMAIN-CONTAINING PROTEIN F5"/>
    <property type="match status" value="1"/>
</dbReference>
<dbReference type="RefSeq" id="XP_021095965.1">
    <property type="nucleotide sequence ID" value="XM_021240306.1"/>
</dbReference>
<keyword evidence="3" id="KW-1185">Reference proteome</keyword>
<dbReference type="InterPro" id="IPR039887">
    <property type="entry name" value="IQCF"/>
</dbReference>
<dbReference type="SMART" id="SM00015">
    <property type="entry name" value="IQ"/>
    <property type="match status" value="2"/>
</dbReference>
<dbReference type="PROSITE" id="PS50096">
    <property type="entry name" value="IQ"/>
    <property type="match status" value="1"/>
</dbReference>
<protein>
    <submittedName>
        <fullName evidence="4">IQ domain-containing protein F5 isoform X1</fullName>
    </submittedName>
</protein>
<dbReference type="GO" id="GO:0005516">
    <property type="term" value="F:calmodulin binding"/>
    <property type="evidence" value="ECO:0007669"/>
    <property type="project" value="TreeGrafter"/>
</dbReference>
<dbReference type="FunFam" id="1.20.5.190:FF:000014">
    <property type="entry name" value="IQ motif containing F5"/>
    <property type="match status" value="1"/>
</dbReference>
<evidence type="ECO:0000313" key="3">
    <source>
        <dbReference type="Proteomes" id="UP000694906"/>
    </source>
</evidence>
<keyword evidence="1" id="KW-0677">Repeat</keyword>
<name>A0AAX6RKU2_HETGA</name>
<feature type="region of interest" description="Disordered" evidence="2">
    <location>
        <begin position="1"/>
        <end position="26"/>
    </location>
</feature>
<dbReference type="GeneID" id="101725172"/>
<evidence type="ECO:0000313" key="4">
    <source>
        <dbReference type="RefSeq" id="XP_021095965.1"/>
    </source>
</evidence>
<sequence>MNRKKFLHSRSSPSGGHEEKEQADTVYNSQVRTTLGPEASYVVGDSRKNGRHCFPSGTPESTVGPKEMTRESAAVFIQAWWRGTLLRWMLLHVALRVWIIQCWWRQIQARQLEKRRWMALEFYARREWAAVKLQSWIRMWRIRQSYCRFLNAVRIIQVYWRWHNCHSRGFIQGRTSNIILNRSSEKRHPCLIPDLRGKTFSPLPLTKLVVGFSYMAFGMLR</sequence>
<evidence type="ECO:0000256" key="2">
    <source>
        <dbReference type="SAM" id="MobiDB-lite"/>
    </source>
</evidence>
<dbReference type="PANTHER" id="PTHR21633">
    <property type="entry name" value="IQ MOTIF CONTAINING F"/>
    <property type="match status" value="1"/>
</dbReference>
<proteinExistence type="predicted"/>
<dbReference type="FunFam" id="1.20.5.190:FF:000015">
    <property type="entry name" value="IQ motif containing F5"/>
    <property type="match status" value="1"/>
</dbReference>
<reference evidence="4" key="1">
    <citation type="submission" date="2025-08" db="UniProtKB">
        <authorList>
            <consortium name="RefSeq"/>
        </authorList>
    </citation>
    <scope>IDENTIFICATION</scope>
</reference>